<sequence>MSVLSNGLFGCLATHRPGEQLGYNGLNSANDSFLKAIIRYSQFTELHLFLMPVEMDAFRNEWQSYFDTFGSDKIIRLISVHQLPEHFSRCQYAVFHSGDPYISDLAALRDYHAERCFPVVGRAHTMSDDLRLSRIRDLVMSPVKSCDAILCSSDAQRQVLKRLLSTASASISNSLGIALPYRGRLERQLLGLDGESGCQDGKEAARASLNLPDDKKIILCLGRLSPFDKMDLHPMLLALNDLIEEWRVDDFLLVIAGSGDAGGAYVQSLLRRASELNIEDHIRLELSLDEDRKYQLYKAADLFVSLADSVQESFGITPLEAMRDEVPVVLSDWNGYRELVENGKSGYLIPTTGVDNDDINRSLTILHAPQARLLESQSVSVDLDSLVSVLASLLRDDGLRRRMGQAGRQHFDERFTWPGLVDAYQEMVLALGKEAASVPFRKGRPAGLSLDHVFGHYPSEQLDASHKLVATDRGLRVVMQSEHGFYFSELEGWLNQELIYRLLEQCIEPKSIEVLEEVNEDLSTRFALAWMLKYQLLQVSDGKPVASSFVKIIQWDEPFDGSRLTFPEQRRARFLRPFLAPGMAVLSKAVSPFNDSSGSLLKSLGDELVSILDNSLLQAVGWFAKEKNISAYSDVLEQLEQSGGVEYLARSYPCWYRSRRALVFRYLRTVRFLLRRVEQDTDLIQRAFGEGSENPIDALADINFFSHHHEYSVFLLTFNYGQKLVYKARDMRLDCALTGTSGSVVSSVNQWLSNVSIGTHQFLCCQEVLKGKTVHYGYVEYLDGSDQGIDLSENEAAQYYRQSGALMAYVLLLGVADLHQHNMISHNGMMYLIDPKTAFHRRCHQRLLNELKQPEIAFLRGLDGSSLEATGFFHVWQGFHMASFNHSPVRLVNGELLDAERQTFKPVLKHLVSIDGVSCLEVNPMDRFFGDVLSGFTEVVTSIVEHADEFREQLSGLAGYQVRYQPFINLGEARKLLCDMHSAYPLQSLGRERIERFVRRSSRRVTITGEVSQRWVEPEWQEAVTVLGDSLADHILALDLPLYVSQVGERSVSVCHSSGVIDPVAENFFNTDVLDNTVEVLQALSDEELRQRFVSAYSNMLQLWLTQQLVPGEGMPEEIRQAVDKLKTNKGLS</sequence>
<dbReference type="Pfam" id="PF00534">
    <property type="entry name" value="Glycos_transf_1"/>
    <property type="match status" value="1"/>
</dbReference>
<organism evidence="3 4">
    <name type="scientific">Endozoicomonas montiporae</name>
    <dbReference type="NCBI Taxonomy" id="1027273"/>
    <lineage>
        <taxon>Bacteria</taxon>
        <taxon>Pseudomonadati</taxon>
        <taxon>Pseudomonadota</taxon>
        <taxon>Gammaproteobacteria</taxon>
        <taxon>Oceanospirillales</taxon>
        <taxon>Endozoicomonadaceae</taxon>
        <taxon>Endozoicomonas</taxon>
    </lineage>
</organism>
<dbReference type="RefSeq" id="WP_034873044.1">
    <property type="nucleotide sequence ID" value="NZ_JOKG01000001.1"/>
</dbReference>
<evidence type="ECO:0000259" key="2">
    <source>
        <dbReference type="Pfam" id="PF13575"/>
    </source>
</evidence>
<comment type="caution">
    <text evidence="3">The sequence shown here is derived from an EMBL/GenBank/DDBJ whole genome shotgun (WGS) entry which is preliminary data.</text>
</comment>
<feature type="domain" description="Glycosyl transferase family 1" evidence="1">
    <location>
        <begin position="202"/>
        <end position="363"/>
    </location>
</feature>
<dbReference type="GO" id="GO:0016757">
    <property type="term" value="F:glycosyltransferase activity"/>
    <property type="evidence" value="ECO:0007669"/>
    <property type="project" value="InterPro"/>
</dbReference>
<dbReference type="eggNOG" id="COG4403">
    <property type="taxonomic scope" value="Bacteria"/>
</dbReference>
<dbReference type="PANTHER" id="PTHR12526">
    <property type="entry name" value="GLYCOSYLTRANSFERASE"/>
    <property type="match status" value="1"/>
</dbReference>
<protein>
    <recommendedName>
        <fullName evidence="5">Glycosyl transferase family 1 domain-containing protein</fullName>
    </recommendedName>
</protein>
<dbReference type="SUPFAM" id="SSF53756">
    <property type="entry name" value="UDP-Glycosyltransferase/glycogen phosphorylase"/>
    <property type="match status" value="1"/>
</dbReference>
<dbReference type="EMBL" id="JOKG01000001">
    <property type="protein sequence ID" value="KEQ15770.1"/>
    <property type="molecule type" value="Genomic_DNA"/>
</dbReference>
<proteinExistence type="predicted"/>
<dbReference type="InterPro" id="IPR025410">
    <property type="entry name" value="Lant_dehyd"/>
</dbReference>
<reference evidence="3 4" key="1">
    <citation type="submission" date="2014-06" db="EMBL/GenBank/DDBJ databases">
        <title>Whole Genome Sequences of Three Symbiotic Endozoicomonas Bacteria.</title>
        <authorList>
            <person name="Neave M.J."/>
            <person name="Apprill A."/>
            <person name="Voolstra C.R."/>
        </authorList>
    </citation>
    <scope>NUCLEOTIDE SEQUENCE [LARGE SCALE GENOMIC DNA]</scope>
    <source>
        <strain evidence="3 4">LMG 24815</strain>
    </source>
</reference>
<dbReference type="Proteomes" id="UP000028006">
    <property type="component" value="Unassembled WGS sequence"/>
</dbReference>
<keyword evidence="4" id="KW-1185">Reference proteome</keyword>
<dbReference type="AlphaFoldDB" id="A0A081NBE7"/>
<name>A0A081NBE7_9GAMM</name>
<dbReference type="Pfam" id="PF13575">
    <property type="entry name" value="DUF4135"/>
    <property type="match status" value="1"/>
</dbReference>
<dbReference type="CDD" id="cd03801">
    <property type="entry name" value="GT4_PimA-like"/>
    <property type="match status" value="1"/>
</dbReference>
<evidence type="ECO:0000259" key="1">
    <source>
        <dbReference type="Pfam" id="PF00534"/>
    </source>
</evidence>
<evidence type="ECO:0008006" key="5">
    <source>
        <dbReference type="Google" id="ProtNLM"/>
    </source>
</evidence>
<dbReference type="InterPro" id="IPR001296">
    <property type="entry name" value="Glyco_trans_1"/>
</dbReference>
<feature type="domain" description="Lantibiotic biosynthesis protein dehydration" evidence="2">
    <location>
        <begin position="657"/>
        <end position="964"/>
    </location>
</feature>
<evidence type="ECO:0000313" key="3">
    <source>
        <dbReference type="EMBL" id="KEQ15770.1"/>
    </source>
</evidence>
<dbReference type="Gene3D" id="3.40.50.2000">
    <property type="entry name" value="Glycogen Phosphorylase B"/>
    <property type="match status" value="1"/>
</dbReference>
<dbReference type="GO" id="GO:1901135">
    <property type="term" value="P:carbohydrate derivative metabolic process"/>
    <property type="evidence" value="ECO:0007669"/>
    <property type="project" value="UniProtKB-ARBA"/>
</dbReference>
<accession>A0A081NBE7</accession>
<evidence type="ECO:0000313" key="4">
    <source>
        <dbReference type="Proteomes" id="UP000028006"/>
    </source>
</evidence>
<gene>
    <name evidence="3" type="ORF">GZ77_04265</name>
</gene>
<dbReference type="eggNOG" id="COG0438">
    <property type="taxonomic scope" value="Bacteria"/>
</dbReference>